<proteinExistence type="predicted"/>
<keyword evidence="3" id="KW-1185">Reference proteome</keyword>
<evidence type="ECO:0000256" key="1">
    <source>
        <dbReference type="SAM" id="Phobius"/>
    </source>
</evidence>
<dbReference type="EMBL" id="JAGPUO010000002">
    <property type="protein sequence ID" value="KAG5664856.1"/>
    <property type="molecule type" value="Genomic_DNA"/>
</dbReference>
<accession>A0A9P7KT06</accession>
<sequence length="98" mass="10328">MAITSAVNNFFASIYELLASVFNTIYTVIHAIFSAILGFVQGFFNLITDVLSGLVDVTGGVGKFVASNAAILAVGALAAFAYVRYTAQEKAVANKKTQ</sequence>
<dbReference type="Proteomes" id="UP000782241">
    <property type="component" value="Unassembled WGS sequence"/>
</dbReference>
<comment type="caution">
    <text evidence="2">The sequence shown here is derived from an EMBL/GenBank/DDBJ whole genome shotgun (WGS) entry which is preliminary data.</text>
</comment>
<name>A0A9P7KT06_9HYPO</name>
<evidence type="ECO:0000313" key="2">
    <source>
        <dbReference type="EMBL" id="KAG5664856.1"/>
    </source>
</evidence>
<gene>
    <name evidence="2" type="ORF">KAF25_008590</name>
</gene>
<reference evidence="2" key="1">
    <citation type="submission" date="2021-04" db="EMBL/GenBank/DDBJ databases">
        <title>Draft genome of Fusarium avenaceum strain F156N33, isolated from an atmospheric sample in Virginia.</title>
        <authorList>
            <person name="Yang S."/>
            <person name="Vinatzer B.A."/>
            <person name="Coleman J."/>
        </authorList>
    </citation>
    <scope>NUCLEOTIDE SEQUENCE</scope>
    <source>
        <strain evidence="2">F156N33</strain>
    </source>
</reference>
<feature type="transmembrane region" description="Helical" evidence="1">
    <location>
        <begin position="21"/>
        <end position="44"/>
    </location>
</feature>
<dbReference type="AlphaFoldDB" id="A0A9P7KT06"/>
<keyword evidence="1" id="KW-0472">Membrane</keyword>
<keyword evidence="1" id="KW-1133">Transmembrane helix</keyword>
<evidence type="ECO:0000313" key="3">
    <source>
        <dbReference type="Proteomes" id="UP000782241"/>
    </source>
</evidence>
<organism evidence="2 3">
    <name type="scientific">Fusarium avenaceum</name>
    <dbReference type="NCBI Taxonomy" id="40199"/>
    <lineage>
        <taxon>Eukaryota</taxon>
        <taxon>Fungi</taxon>
        <taxon>Dikarya</taxon>
        <taxon>Ascomycota</taxon>
        <taxon>Pezizomycotina</taxon>
        <taxon>Sordariomycetes</taxon>
        <taxon>Hypocreomycetidae</taxon>
        <taxon>Hypocreales</taxon>
        <taxon>Nectriaceae</taxon>
        <taxon>Fusarium</taxon>
        <taxon>Fusarium tricinctum species complex</taxon>
    </lineage>
</organism>
<keyword evidence="1" id="KW-0812">Transmembrane</keyword>
<feature type="transmembrane region" description="Helical" evidence="1">
    <location>
        <begin position="64"/>
        <end position="85"/>
    </location>
</feature>
<protein>
    <submittedName>
        <fullName evidence="2">Uncharacterized protein</fullName>
    </submittedName>
</protein>